<dbReference type="InterPro" id="IPR003329">
    <property type="entry name" value="Cytidylyl_trans"/>
</dbReference>
<gene>
    <name evidence="1" type="ORF">APZ18_10050</name>
</gene>
<reference evidence="1 2" key="1">
    <citation type="submission" date="2015-10" db="EMBL/GenBank/DDBJ databases">
        <title>Butyribacter intestini gen. nov., sp. nov., a butyric acid-producing bacterium of the family Lachnospiraceae isolated from the human faeces.</title>
        <authorList>
            <person name="Zou Y."/>
            <person name="Xue W."/>
            <person name="Luo G."/>
            <person name="Lv M."/>
        </authorList>
    </citation>
    <scope>NUCLEOTIDE SEQUENCE [LARGE SCALE GENOMIC DNA]</scope>
    <source>
        <strain evidence="1 2">TF01-11</strain>
    </source>
</reference>
<dbReference type="Gene3D" id="3.90.550.10">
    <property type="entry name" value="Spore Coat Polysaccharide Biosynthesis Protein SpsA, Chain A"/>
    <property type="match status" value="1"/>
</dbReference>
<dbReference type="PANTHER" id="PTHR21485:SF6">
    <property type="entry name" value="N-ACYLNEURAMINATE CYTIDYLYLTRANSFERASE-RELATED"/>
    <property type="match status" value="1"/>
</dbReference>
<dbReference type="AlphaFoldDB" id="A0AAW3JS45"/>
<proteinExistence type="predicted"/>
<evidence type="ECO:0000313" key="2">
    <source>
        <dbReference type="Proteomes" id="UP000050833"/>
    </source>
</evidence>
<dbReference type="CDD" id="cd02513">
    <property type="entry name" value="CMP-NeuAc_Synthase"/>
    <property type="match status" value="1"/>
</dbReference>
<dbReference type="InterPro" id="IPR029044">
    <property type="entry name" value="Nucleotide-diphossugar_trans"/>
</dbReference>
<dbReference type="SUPFAM" id="SSF53448">
    <property type="entry name" value="Nucleotide-diphospho-sugar transferases"/>
    <property type="match status" value="1"/>
</dbReference>
<organism evidence="1 2">
    <name type="scientific">Butyribacter intestini</name>
    <dbReference type="NCBI Taxonomy" id="1703332"/>
    <lineage>
        <taxon>Bacteria</taxon>
        <taxon>Bacillati</taxon>
        <taxon>Bacillota</taxon>
        <taxon>Clostridia</taxon>
        <taxon>Lachnospirales</taxon>
        <taxon>Lachnospiraceae</taxon>
        <taxon>Butyribacter</taxon>
    </lineage>
</organism>
<dbReference type="InterPro" id="IPR050793">
    <property type="entry name" value="CMP-NeuNAc_synthase"/>
</dbReference>
<comment type="caution">
    <text evidence="1">The sequence shown here is derived from an EMBL/GenBank/DDBJ whole genome shotgun (WGS) entry which is preliminary data.</text>
</comment>
<dbReference type="Pfam" id="PF02348">
    <property type="entry name" value="CTP_transf_3"/>
    <property type="match status" value="1"/>
</dbReference>
<evidence type="ECO:0008006" key="3">
    <source>
        <dbReference type="Google" id="ProtNLM"/>
    </source>
</evidence>
<dbReference type="GO" id="GO:0008781">
    <property type="term" value="F:N-acylneuraminate cytidylyltransferase activity"/>
    <property type="evidence" value="ECO:0007669"/>
    <property type="project" value="TreeGrafter"/>
</dbReference>
<dbReference type="PANTHER" id="PTHR21485">
    <property type="entry name" value="HAD SUPERFAMILY MEMBERS CMAS AND KDSC"/>
    <property type="match status" value="1"/>
</dbReference>
<accession>A0AAW3JS45</accession>
<dbReference type="RefSeq" id="WP_055944502.1">
    <property type="nucleotide sequence ID" value="NZ_JAQDCV010000005.1"/>
</dbReference>
<keyword evidence="2" id="KW-1185">Reference proteome</keyword>
<protein>
    <recommendedName>
        <fullName evidence="3">Acylneuraminate cytidylyltransferase family protein</fullName>
    </recommendedName>
</protein>
<sequence>MSENKKKTVAFVPVKLNNERIPGKNTKPFDGGEPLITYILNTLKTVDKIDAIYVYCSDEEVVKYLPDGVGFLKRSPELDKNTTLILEVLEAFANDVEADTYVLAHATAPFISRQTIEKAIDAVNGGEYDSALSVIPCHDFLWSENEPLNYDKNSVPRTQDLKKIYVETTGLYVYGRELILNKHRRTGDKPYFVEVTNEEAIDINEKIDFVLANAVYQQRVKEGRA</sequence>
<dbReference type="Proteomes" id="UP000050833">
    <property type="component" value="Unassembled WGS sequence"/>
</dbReference>
<name>A0AAW3JS45_9FIRM</name>
<evidence type="ECO:0000313" key="1">
    <source>
        <dbReference type="EMBL" id="KQC85045.1"/>
    </source>
</evidence>
<dbReference type="EMBL" id="LLKB01000005">
    <property type="protein sequence ID" value="KQC85045.1"/>
    <property type="molecule type" value="Genomic_DNA"/>
</dbReference>